<name>Q5Y9H4_9ACTN</name>
<dbReference type="InterPro" id="IPR013783">
    <property type="entry name" value="Ig-like_fold"/>
</dbReference>
<dbReference type="Gene3D" id="3.20.20.300">
    <property type="entry name" value="Glycoside hydrolase, family 3, N-terminal domain"/>
    <property type="match status" value="1"/>
</dbReference>
<dbReference type="GO" id="GO:0005975">
    <property type="term" value="P:carbohydrate metabolic process"/>
    <property type="evidence" value="ECO:0007669"/>
    <property type="project" value="InterPro"/>
</dbReference>
<evidence type="ECO:0000313" key="7">
    <source>
        <dbReference type="Proteomes" id="UP000067689"/>
    </source>
</evidence>
<dbReference type="InterPro" id="IPR036881">
    <property type="entry name" value="Glyco_hydro_3_C_sf"/>
</dbReference>
<dbReference type="STRING" id="2041.AERYTH_15870"/>
<reference evidence="5" key="2">
    <citation type="journal article" date="2004" name="J. Ind. Microbiol. Biotechnol.">
        <title>The erythromycin biosynthetic gene cluster of Aeromicrobium erythreum.</title>
        <authorList>
            <person name="Brikun I.A."/>
            <person name="Reeves A.R."/>
            <person name="Cernota W.H."/>
            <person name="Luu M.B."/>
            <person name="Weber J.M."/>
        </authorList>
    </citation>
    <scope>NUCLEOTIDE SEQUENCE</scope>
</reference>
<dbReference type="SUPFAM" id="SSF52279">
    <property type="entry name" value="Beta-D-glucan exohydrolase, C-terminal domain"/>
    <property type="match status" value="1"/>
</dbReference>
<dbReference type="PANTHER" id="PTHR42715">
    <property type="entry name" value="BETA-GLUCOSIDASE"/>
    <property type="match status" value="1"/>
</dbReference>
<evidence type="ECO:0000313" key="5">
    <source>
        <dbReference type="EMBL" id="AAU93797.1"/>
    </source>
</evidence>
<dbReference type="InterPro" id="IPR001764">
    <property type="entry name" value="Glyco_hydro_3_N"/>
</dbReference>
<dbReference type="Gene3D" id="2.60.40.10">
    <property type="entry name" value="Immunoglobulins"/>
    <property type="match status" value="1"/>
</dbReference>
<accession>Q5Y9H4</accession>
<evidence type="ECO:0000256" key="2">
    <source>
        <dbReference type="ARBA" id="ARBA00022801"/>
    </source>
</evidence>
<dbReference type="InterPro" id="IPR011658">
    <property type="entry name" value="PA14_dom"/>
</dbReference>
<evidence type="ECO:0000256" key="3">
    <source>
        <dbReference type="SAM" id="SignalP"/>
    </source>
</evidence>
<comment type="similarity">
    <text evidence="1">Belongs to the glycosyl hydrolase 3 family.</text>
</comment>
<proteinExistence type="inferred from homology"/>
<reference evidence="6 7" key="1">
    <citation type="journal article" date="1991" name="Int. J. Syst. Bacteriol.">
        <title>Description of the erythromycin-producing bacterium Arthrobacter sp. strain NRRL B-3381 as Aeromicrobium erythreum gen. nov., sp. nov.</title>
        <authorList>
            <person name="Miller E.S."/>
            <person name="Woese C.R."/>
            <person name="Brenner S."/>
        </authorList>
    </citation>
    <scope>NUCLEOTIDE SEQUENCE [LARGE SCALE GENOMIC DNA]</scope>
    <source>
        <strain evidence="6 7">AR18</strain>
    </source>
</reference>
<evidence type="ECO:0000313" key="6">
    <source>
        <dbReference type="EMBL" id="ALX06068.1"/>
    </source>
</evidence>
<dbReference type="SMART" id="SM01217">
    <property type="entry name" value="Fn3_like"/>
    <property type="match status" value="1"/>
</dbReference>
<feature type="signal peptide" evidence="3">
    <location>
        <begin position="1"/>
        <end position="20"/>
    </location>
</feature>
<dbReference type="EMBL" id="AY623658">
    <property type="protein sequence ID" value="AAU93797.1"/>
    <property type="molecule type" value="Genomic_DNA"/>
</dbReference>
<dbReference type="InterPro" id="IPR017853">
    <property type="entry name" value="GH"/>
</dbReference>
<dbReference type="InterPro" id="IPR037524">
    <property type="entry name" value="PA14/GLEYA"/>
</dbReference>
<dbReference type="PRINTS" id="PR00133">
    <property type="entry name" value="GLHYDRLASE3"/>
</dbReference>
<dbReference type="Pfam" id="PF14310">
    <property type="entry name" value="Fn3-like"/>
    <property type="match status" value="1"/>
</dbReference>
<dbReference type="Gene3D" id="3.40.50.1700">
    <property type="entry name" value="Glycoside hydrolase family 3 C-terminal domain"/>
    <property type="match status" value="1"/>
</dbReference>
<dbReference type="InterPro" id="IPR002772">
    <property type="entry name" value="Glyco_hydro_3_C"/>
</dbReference>
<dbReference type="InterPro" id="IPR050288">
    <property type="entry name" value="Cellulose_deg_GH3"/>
</dbReference>
<dbReference type="AlphaFoldDB" id="Q5Y9H4"/>
<sequence>MRILGGLFGIMMVLSAGSTAAVEARPAGPEESWDDRKVHRLVTQMTVEEKLSFVYWNYNLDDPLEKLWLPGVPRLGIPQLSGTDGPAGVTISRPAVAMPAPVALASTFDEDLARKYGEVLGREGRAARQDVILGPMVNNIRVPQAGRNFETFSEDPLLTGRIAASQVRGVQSQGLMTSVKHYAANTQETDRYTTDVDIDERTLREIELPGFEAPIRAGASSVMCAYPKVNGTFACSNETLLTSILREQWDFEGWVMSDWGAAHATEDIEAGLDQEMGVDVNPDGSLAPGKFFGDALGRAIEEGRIPESRLDTSVTRILTQMERFGLLDADPPARPERDVAGGVAVAQRVAEDGAVLLRNEDDVLPLDPDAQQDLAVIGPTAKEPKVTGLGSSYVEPDYANAPVDTIRERAQGADVTYEVGEELRGTPIGPDALQPAFEGGRLTPDAGGVLYEGTLTVPETGVYRLAVRMDGGNGGLVVDGAAPIGVGDVFGPLTSVPIRLEAGEHDLQLTGTAPPGGDPTVDVDLTWVTPDAAQQAQDAAVEAARDADVAVVFGYDDGAETADRTSLGLPGRQDELIAAVAAANPRTVVVLNTGSSITMPWLDSTQAVLDMWYPGQAGAEATTALLFGDAEPGGRLTQTFPRSVEETPVGADARRFPGVDGTVHYDEGIFSGYRWYDQQDVDPLFAFGHGLSYTTFRYGPLTVRPARDGGLVARVKVANTGDRAGSEVVQAYLGASPRVDLPQAERQLAGFEKVRLAAGESRWVTVRIEPRALQHWDVERDAWVTGTGRRTVEVGSSSRDLRRSAEVMVREKRR</sequence>
<dbReference type="Pfam" id="PF01915">
    <property type="entry name" value="Glyco_hydro_3_C"/>
    <property type="match status" value="1"/>
</dbReference>
<organism evidence="5">
    <name type="scientific">Aeromicrobium erythreum</name>
    <dbReference type="NCBI Taxonomy" id="2041"/>
    <lineage>
        <taxon>Bacteria</taxon>
        <taxon>Bacillati</taxon>
        <taxon>Actinomycetota</taxon>
        <taxon>Actinomycetes</taxon>
        <taxon>Propionibacteriales</taxon>
        <taxon>Nocardioidaceae</taxon>
        <taxon>Aeromicrobium</taxon>
    </lineage>
</organism>
<dbReference type="GO" id="GO:0004553">
    <property type="term" value="F:hydrolase activity, hydrolyzing O-glycosyl compounds"/>
    <property type="evidence" value="ECO:0007669"/>
    <property type="project" value="InterPro"/>
</dbReference>
<dbReference type="InterPro" id="IPR036962">
    <property type="entry name" value="Glyco_hydro_3_N_sf"/>
</dbReference>
<keyword evidence="3" id="KW-0732">Signal</keyword>
<reference evidence="6" key="5">
    <citation type="submission" date="2016-01" db="EMBL/GenBank/DDBJ databases">
        <authorList>
            <person name="McClelland M."/>
            <person name="Jain A."/>
            <person name="Saraogi P."/>
            <person name="Mendelson R."/>
            <person name="Westerman R."/>
            <person name="SanMiguel P."/>
            <person name="Csonka L."/>
        </authorList>
    </citation>
    <scope>NUCLEOTIDE SEQUENCE</scope>
    <source>
        <strain evidence="6">AR18</strain>
    </source>
</reference>
<dbReference type="KEGG" id="aer:AERYTH_15870"/>
<feature type="domain" description="PA14" evidence="4">
    <location>
        <begin position="389"/>
        <end position="541"/>
    </location>
</feature>
<gene>
    <name evidence="5" type="primary">eryBI</name>
    <name evidence="6" type="ORF">AERYTH_15870</name>
</gene>
<dbReference type="EMBL" id="CP011502">
    <property type="protein sequence ID" value="ALX06068.1"/>
    <property type="molecule type" value="Genomic_DNA"/>
</dbReference>
<dbReference type="SMART" id="SM00758">
    <property type="entry name" value="PA14"/>
    <property type="match status" value="1"/>
</dbReference>
<dbReference type="Proteomes" id="UP000067689">
    <property type="component" value="Chromosome"/>
</dbReference>
<dbReference type="PATRIC" id="fig|2041.4.peg.3316"/>
<dbReference type="InterPro" id="IPR026891">
    <property type="entry name" value="Fn3-like"/>
</dbReference>
<dbReference type="Gene3D" id="2.60.120.380">
    <property type="match status" value="1"/>
</dbReference>
<evidence type="ECO:0000256" key="1">
    <source>
        <dbReference type="ARBA" id="ARBA00005336"/>
    </source>
</evidence>
<feature type="chain" id="PRO_5014310212" evidence="3">
    <location>
        <begin position="21"/>
        <end position="814"/>
    </location>
</feature>
<dbReference type="PROSITE" id="PS51820">
    <property type="entry name" value="PA14"/>
    <property type="match status" value="1"/>
</dbReference>
<dbReference type="CAZy" id="GH3">
    <property type="family name" value="Glycoside Hydrolase Family 3"/>
</dbReference>
<dbReference type="SUPFAM" id="SSF51445">
    <property type="entry name" value="(Trans)glycosidases"/>
    <property type="match status" value="1"/>
</dbReference>
<evidence type="ECO:0000259" key="4">
    <source>
        <dbReference type="PROSITE" id="PS51820"/>
    </source>
</evidence>
<reference evidence="5" key="3">
    <citation type="submission" date="2005-02" db="EMBL/GenBank/DDBJ databases">
        <authorList>
            <person name="Brikun I.A."/>
            <person name="Reeves A.R."/>
            <person name="Weber J.M."/>
        </authorList>
    </citation>
    <scope>NUCLEOTIDE SEQUENCE</scope>
</reference>
<keyword evidence="7" id="KW-1185">Reference proteome</keyword>
<dbReference type="Pfam" id="PF00933">
    <property type="entry name" value="Glyco_hydro_3"/>
    <property type="match status" value="1"/>
</dbReference>
<dbReference type="PANTHER" id="PTHR42715:SF10">
    <property type="entry name" value="BETA-GLUCOSIDASE"/>
    <property type="match status" value="1"/>
</dbReference>
<protein>
    <submittedName>
        <fullName evidence="5">Beta-glucosidase</fullName>
    </submittedName>
    <submittedName>
        <fullName evidence="6">EryBI glycosyl hydrolase</fullName>
    </submittedName>
</protein>
<reference evidence="6" key="4">
    <citation type="journal article" date="2016" name="Genome Announc.">
        <title>Genome Sequence of Aeromicrobium erythreum NRRL B-3381, an Erythromycin-Producing Bacterium of the Nocardioidaceae.</title>
        <authorList>
            <person name="Harrell E.A."/>
            <person name="Miller E.S."/>
        </authorList>
    </citation>
    <scope>NUCLEOTIDE SEQUENCE</scope>
    <source>
        <strain evidence="6">AR18</strain>
    </source>
</reference>
<keyword evidence="2 6" id="KW-0378">Hydrolase</keyword>